<protein>
    <submittedName>
        <fullName evidence="2">Uncharacterized protein</fullName>
    </submittedName>
</protein>
<accession>A0A917I929</accession>
<keyword evidence="3" id="KW-1185">Reference proteome</keyword>
<sequence length="144" mass="15777">MFVARLRGCKISAMACAIGLLVCSSAHADEDCPDLTSDLRGMTLKYQRIMVDLQDARRGLAYLPRGEEAVLRAVGRFSSLSMAARAERERILALYRVAVAKECRQFETSSLEQTADLFARSTSGEDETLTGTRRVLSGLASVVK</sequence>
<feature type="signal peptide" evidence="1">
    <location>
        <begin position="1"/>
        <end position="28"/>
    </location>
</feature>
<feature type="chain" id="PRO_5037310370" evidence="1">
    <location>
        <begin position="29"/>
        <end position="144"/>
    </location>
</feature>
<dbReference type="EMBL" id="BMES01000002">
    <property type="protein sequence ID" value="GGH26304.1"/>
    <property type="molecule type" value="Genomic_DNA"/>
</dbReference>
<dbReference type="AlphaFoldDB" id="A0A917I929"/>
<evidence type="ECO:0000313" key="3">
    <source>
        <dbReference type="Proteomes" id="UP000603912"/>
    </source>
</evidence>
<reference evidence="2" key="1">
    <citation type="journal article" date="2014" name="Int. J. Syst. Evol. Microbiol.">
        <title>Complete genome sequence of Corynebacterium casei LMG S-19264T (=DSM 44701T), isolated from a smear-ripened cheese.</title>
        <authorList>
            <consortium name="US DOE Joint Genome Institute (JGI-PGF)"/>
            <person name="Walter F."/>
            <person name="Albersmeier A."/>
            <person name="Kalinowski J."/>
            <person name="Ruckert C."/>
        </authorList>
    </citation>
    <scope>NUCLEOTIDE SEQUENCE</scope>
    <source>
        <strain evidence="2">CGMCC 1.12214</strain>
    </source>
</reference>
<evidence type="ECO:0000256" key="1">
    <source>
        <dbReference type="SAM" id="SignalP"/>
    </source>
</evidence>
<name>A0A917I929_9HYPH</name>
<reference evidence="2" key="2">
    <citation type="submission" date="2020-09" db="EMBL/GenBank/DDBJ databases">
        <authorList>
            <person name="Sun Q."/>
            <person name="Zhou Y."/>
        </authorList>
    </citation>
    <scope>NUCLEOTIDE SEQUENCE</scope>
    <source>
        <strain evidence="2">CGMCC 1.12214</strain>
    </source>
</reference>
<gene>
    <name evidence="2" type="ORF">GCM10007036_33990</name>
</gene>
<comment type="caution">
    <text evidence="2">The sequence shown here is derived from an EMBL/GenBank/DDBJ whole genome shotgun (WGS) entry which is preliminary data.</text>
</comment>
<proteinExistence type="predicted"/>
<dbReference type="RefSeq" id="WP_188518896.1">
    <property type="nucleotide sequence ID" value="NZ_BMES01000002.1"/>
</dbReference>
<organism evidence="2 3">
    <name type="scientific">Alsobacter metallidurans</name>
    <dbReference type="NCBI Taxonomy" id="340221"/>
    <lineage>
        <taxon>Bacteria</taxon>
        <taxon>Pseudomonadati</taxon>
        <taxon>Pseudomonadota</taxon>
        <taxon>Alphaproteobacteria</taxon>
        <taxon>Hyphomicrobiales</taxon>
        <taxon>Alsobacteraceae</taxon>
        <taxon>Alsobacter</taxon>
    </lineage>
</organism>
<dbReference type="Proteomes" id="UP000603912">
    <property type="component" value="Unassembled WGS sequence"/>
</dbReference>
<evidence type="ECO:0000313" key="2">
    <source>
        <dbReference type="EMBL" id="GGH26304.1"/>
    </source>
</evidence>
<keyword evidence="1" id="KW-0732">Signal</keyword>